<keyword evidence="9" id="KW-0677">Repeat</keyword>
<comment type="catalytic activity">
    <reaction evidence="14">
        <text>a di-trans,poly-cis-dolichyl beta-D-mannosyl phosphate + L-threonyl-[protein] = 3-O-(alpha-D-mannosyl)-L-threonyl-[protein] + a di-trans,poly-cis-dolichyl phosphate + H(+)</text>
        <dbReference type="Rhea" id="RHEA:53396"/>
        <dbReference type="Rhea" id="RHEA-COMP:11060"/>
        <dbReference type="Rhea" id="RHEA-COMP:13547"/>
        <dbReference type="Rhea" id="RHEA-COMP:19498"/>
        <dbReference type="Rhea" id="RHEA-COMP:19501"/>
        <dbReference type="ChEBI" id="CHEBI:15378"/>
        <dbReference type="ChEBI" id="CHEBI:30013"/>
        <dbReference type="ChEBI" id="CHEBI:57683"/>
        <dbReference type="ChEBI" id="CHEBI:58211"/>
        <dbReference type="ChEBI" id="CHEBI:137323"/>
        <dbReference type="EC" id="2.4.1.109"/>
    </reaction>
</comment>
<feature type="transmembrane region" description="Helical" evidence="17">
    <location>
        <begin position="302"/>
        <end position="322"/>
    </location>
</feature>
<dbReference type="InterPro" id="IPR052346">
    <property type="entry name" value="O-mannosyl-transferase_TMTC"/>
</dbReference>
<dbReference type="InterPro" id="IPR019734">
    <property type="entry name" value="TPR_rpt"/>
</dbReference>
<keyword evidence="13 17" id="KW-0472">Membrane</keyword>
<feature type="repeat" description="TPR" evidence="16">
    <location>
        <begin position="457"/>
        <end position="490"/>
    </location>
</feature>
<evidence type="ECO:0000256" key="15">
    <source>
        <dbReference type="ARBA" id="ARBA00045102"/>
    </source>
</evidence>
<evidence type="ECO:0000256" key="17">
    <source>
        <dbReference type="SAM" id="Phobius"/>
    </source>
</evidence>
<dbReference type="Pfam" id="PF13432">
    <property type="entry name" value="TPR_16"/>
    <property type="match status" value="1"/>
</dbReference>
<dbReference type="AlphaFoldDB" id="A0A6M2DZ68"/>
<comment type="catalytic activity">
    <reaction evidence="15">
        <text>a di-trans,poly-cis-dolichyl beta-D-mannosyl phosphate + L-seryl-[protein] = 3-O-(alpha-D-mannosyl)-L-seryl-[protein] + a di-trans,poly-cis-dolichyl phosphate + H(+)</text>
        <dbReference type="Rhea" id="RHEA:17377"/>
        <dbReference type="Rhea" id="RHEA-COMP:9863"/>
        <dbReference type="Rhea" id="RHEA-COMP:13546"/>
        <dbReference type="Rhea" id="RHEA-COMP:19498"/>
        <dbReference type="Rhea" id="RHEA-COMP:19501"/>
        <dbReference type="ChEBI" id="CHEBI:15378"/>
        <dbReference type="ChEBI" id="CHEBI:29999"/>
        <dbReference type="ChEBI" id="CHEBI:57683"/>
        <dbReference type="ChEBI" id="CHEBI:58211"/>
        <dbReference type="ChEBI" id="CHEBI:137321"/>
        <dbReference type="EC" id="2.4.1.109"/>
    </reaction>
</comment>
<dbReference type="GO" id="GO:0030968">
    <property type="term" value="P:endoplasmic reticulum unfolded protein response"/>
    <property type="evidence" value="ECO:0007669"/>
    <property type="project" value="TreeGrafter"/>
</dbReference>
<dbReference type="Pfam" id="PF13431">
    <property type="entry name" value="TPR_17"/>
    <property type="match status" value="1"/>
</dbReference>
<dbReference type="EC" id="2.4.1.109" evidence="6"/>
<dbReference type="Gene3D" id="1.25.40.10">
    <property type="entry name" value="Tetratricopeptide repeat domain"/>
    <property type="match status" value="1"/>
</dbReference>
<feature type="transmembrane region" description="Helical" evidence="17">
    <location>
        <begin position="224"/>
        <end position="243"/>
    </location>
</feature>
<feature type="repeat" description="TPR" evidence="16">
    <location>
        <begin position="626"/>
        <end position="659"/>
    </location>
</feature>
<evidence type="ECO:0000256" key="2">
    <source>
        <dbReference type="ARBA" id="ARBA00004141"/>
    </source>
</evidence>
<keyword evidence="8 17" id="KW-0812">Transmembrane</keyword>
<keyword evidence="7 19" id="KW-0808">Transferase</keyword>
<keyword evidence="12 17" id="KW-1133">Transmembrane helix</keyword>
<evidence type="ECO:0000256" key="4">
    <source>
        <dbReference type="ARBA" id="ARBA00004922"/>
    </source>
</evidence>
<evidence type="ECO:0000256" key="3">
    <source>
        <dbReference type="ARBA" id="ARBA00004240"/>
    </source>
</evidence>
<evidence type="ECO:0000256" key="6">
    <source>
        <dbReference type="ARBA" id="ARBA00012839"/>
    </source>
</evidence>
<keyword evidence="11" id="KW-0256">Endoplasmic reticulum</keyword>
<comment type="function">
    <text evidence="1">Transfers mannosyl residues to the hydroxyl group of serine or threonine residues.</text>
</comment>
<dbReference type="SMART" id="SM00028">
    <property type="entry name" value="TPR"/>
    <property type="match status" value="6"/>
</dbReference>
<dbReference type="UniPathway" id="UPA00378"/>
<evidence type="ECO:0000313" key="19">
    <source>
        <dbReference type="EMBL" id="NOV50368.1"/>
    </source>
</evidence>
<evidence type="ECO:0000256" key="16">
    <source>
        <dbReference type="PROSITE-ProRule" id="PRU00339"/>
    </source>
</evidence>
<feature type="transmembrane region" description="Helical" evidence="17">
    <location>
        <begin position="175"/>
        <end position="191"/>
    </location>
</feature>
<feature type="repeat" description="TPR" evidence="16">
    <location>
        <begin position="525"/>
        <end position="558"/>
    </location>
</feature>
<evidence type="ECO:0000256" key="11">
    <source>
        <dbReference type="ARBA" id="ARBA00022824"/>
    </source>
</evidence>
<dbReference type="GO" id="GO:0005783">
    <property type="term" value="C:endoplasmic reticulum"/>
    <property type="evidence" value="ECO:0007669"/>
    <property type="project" value="UniProtKB-SubCell"/>
</dbReference>
<dbReference type="PROSITE" id="PS50005">
    <property type="entry name" value="TPR"/>
    <property type="match status" value="4"/>
</dbReference>
<sequence>MENKRTYVEVCLLIITAYLCFGFSLQGDFVFDDFEAVVNNKDVNWNTSIFNLLKHDFWGANISSSNSHKSYRPLTVFTFRLNHYISGNLNSAHMKQTNFLLYVMVCLLIYHVYKVIVNYQSNIPFISASFFASHPIHCEAVSSIVGRAELLSALFYCLAFIFYTKNLGNTKIVDTIIYCTISSLFAVFSLFSKENGIMILVVCLTYDVLLHWKSIHDNVKCRTIRFVFLMTTIILLIYLRLHIMKFEPPTFQKMDNHVAFSDDQKSKILTQMYLYSLNLWLLLYPNWLCCDWSFECVPLLTIFDARILTIPLPWISFGLIIYHQKKLLLIGLIFLIIPFIPASGIITVGFVIAERVLFIPSMGYCFILGICFQRVLNYSFKITVFCCSALICLWIFRTNMRALEWSNSTKLFESGAKICSQNAKIHYNRALTASSQNDSHKAELLYLEALRQYPEYEQALNNLANLLRDNGRFEEAELYLRKAIQIRPSFGAAWMNLGIVLTHLGNFLEAEHCYKKSLHFRPKHVDSFYNLGNLYLANKQYREAKRSWQQATSLDPLHAKSWINLLTLLDSQGKNEELQKFALIALNYLPHEPGLHFIYANCLGKLGQYIIAEKHFKAAISIKSDPLYYSNLGVLYHRWNKIDLAESMYKEALKINPNLRSANENYLKLLQDKHKSIK</sequence>
<evidence type="ECO:0000256" key="10">
    <source>
        <dbReference type="ARBA" id="ARBA00022803"/>
    </source>
</evidence>
<dbReference type="InterPro" id="IPR011990">
    <property type="entry name" value="TPR-like_helical_dom_sf"/>
</dbReference>
<dbReference type="GO" id="GO:0016020">
    <property type="term" value="C:membrane"/>
    <property type="evidence" value="ECO:0007669"/>
    <property type="project" value="UniProtKB-SubCell"/>
</dbReference>
<proteinExistence type="inferred from homology"/>
<feature type="transmembrane region" description="Helical" evidence="17">
    <location>
        <begin position="6"/>
        <end position="25"/>
    </location>
</feature>
<evidence type="ECO:0000256" key="9">
    <source>
        <dbReference type="ARBA" id="ARBA00022737"/>
    </source>
</evidence>
<dbReference type="Pfam" id="PF00515">
    <property type="entry name" value="TPR_1"/>
    <property type="match status" value="1"/>
</dbReference>
<comment type="similarity">
    <text evidence="5">Belongs to the TMTC family.</text>
</comment>
<dbReference type="InterPro" id="IPR013618">
    <property type="entry name" value="TMTC_DUF1736"/>
</dbReference>
<keyword evidence="10 16" id="KW-0802">TPR repeat</keyword>
<dbReference type="GO" id="GO:0004169">
    <property type="term" value="F:dolichyl-phosphate-mannose-protein mannosyltransferase activity"/>
    <property type="evidence" value="ECO:0007669"/>
    <property type="project" value="UniProtKB-EC"/>
</dbReference>
<evidence type="ECO:0000256" key="12">
    <source>
        <dbReference type="ARBA" id="ARBA00022989"/>
    </source>
</evidence>
<dbReference type="PROSITE" id="PS50293">
    <property type="entry name" value="TPR_REGION"/>
    <property type="match status" value="1"/>
</dbReference>
<evidence type="ECO:0000256" key="7">
    <source>
        <dbReference type="ARBA" id="ARBA00022679"/>
    </source>
</evidence>
<dbReference type="EMBL" id="GIIL01006642">
    <property type="protein sequence ID" value="NOV50368.1"/>
    <property type="molecule type" value="Transcribed_RNA"/>
</dbReference>
<evidence type="ECO:0000256" key="1">
    <source>
        <dbReference type="ARBA" id="ARBA00003582"/>
    </source>
</evidence>
<comment type="pathway">
    <text evidence="4">Protein modification; protein glycosylation.</text>
</comment>
<protein>
    <recommendedName>
        <fullName evidence="6">dolichyl-phosphate-mannose--protein mannosyltransferase</fullName>
        <ecNumber evidence="6">2.4.1.109</ecNumber>
    </recommendedName>
</protein>
<reference evidence="19" key="1">
    <citation type="submission" date="2020-03" db="EMBL/GenBank/DDBJ databases">
        <title>Transcriptomic Profiling of the Digestive Tract of the Rat Flea, Xenopsylla cheopis, Following Blood Feeding and Infection with Yersinia pestis.</title>
        <authorList>
            <person name="Bland D.M."/>
            <person name="Martens C.A."/>
            <person name="Virtaneva K."/>
            <person name="Kanakabandi K."/>
            <person name="Long D."/>
            <person name="Rosenke R."/>
            <person name="Saturday G.A."/>
            <person name="Hoyt F.H."/>
            <person name="Bruno D.P."/>
            <person name="Ribeiro J.M.C."/>
            <person name="Hinnebusch J."/>
        </authorList>
    </citation>
    <scope>NUCLEOTIDE SEQUENCE</scope>
</reference>
<accession>A0A6M2DZ68</accession>
<evidence type="ECO:0000256" key="5">
    <source>
        <dbReference type="ARBA" id="ARBA00007882"/>
    </source>
</evidence>
<feature type="domain" description="DUF1736" evidence="18">
    <location>
        <begin position="246"/>
        <end position="314"/>
    </location>
</feature>
<feature type="repeat" description="TPR" evidence="16">
    <location>
        <begin position="491"/>
        <end position="524"/>
    </location>
</feature>
<feature type="transmembrane region" description="Helical" evidence="17">
    <location>
        <begin position="272"/>
        <end position="290"/>
    </location>
</feature>
<dbReference type="Pfam" id="PF08409">
    <property type="entry name" value="TMTC_DUF1736"/>
    <property type="match status" value="1"/>
</dbReference>
<name>A0A6M2DZ68_XENCH</name>
<organism evidence="19">
    <name type="scientific">Xenopsylla cheopis</name>
    <name type="common">Oriental rat flea</name>
    <name type="synonym">Pulex cheopis</name>
    <dbReference type="NCBI Taxonomy" id="163159"/>
    <lineage>
        <taxon>Eukaryota</taxon>
        <taxon>Metazoa</taxon>
        <taxon>Ecdysozoa</taxon>
        <taxon>Arthropoda</taxon>
        <taxon>Hexapoda</taxon>
        <taxon>Insecta</taxon>
        <taxon>Pterygota</taxon>
        <taxon>Neoptera</taxon>
        <taxon>Endopterygota</taxon>
        <taxon>Siphonaptera</taxon>
        <taxon>Pulicidae</taxon>
        <taxon>Xenopsyllinae</taxon>
        <taxon>Xenopsylla</taxon>
    </lineage>
</organism>
<comment type="subcellular location">
    <subcellularLocation>
        <location evidence="3">Endoplasmic reticulum</location>
    </subcellularLocation>
    <subcellularLocation>
        <location evidence="2">Membrane</location>
        <topology evidence="2">Multi-pass membrane protein</topology>
    </subcellularLocation>
</comment>
<evidence type="ECO:0000259" key="18">
    <source>
        <dbReference type="Pfam" id="PF08409"/>
    </source>
</evidence>
<dbReference type="SUPFAM" id="SSF48452">
    <property type="entry name" value="TPR-like"/>
    <property type="match status" value="1"/>
</dbReference>
<feature type="transmembrane region" description="Helical" evidence="17">
    <location>
        <begin position="382"/>
        <end position="400"/>
    </location>
</feature>
<dbReference type="PANTHER" id="PTHR44227:SF3">
    <property type="entry name" value="PROTEIN O-MANNOSYL-TRANSFERASE TMTC4"/>
    <property type="match status" value="1"/>
</dbReference>
<feature type="transmembrane region" description="Helical" evidence="17">
    <location>
        <begin position="328"/>
        <end position="350"/>
    </location>
</feature>
<evidence type="ECO:0000256" key="8">
    <source>
        <dbReference type="ARBA" id="ARBA00022692"/>
    </source>
</evidence>
<evidence type="ECO:0000256" key="14">
    <source>
        <dbReference type="ARBA" id="ARBA00045085"/>
    </source>
</evidence>
<evidence type="ECO:0000256" key="13">
    <source>
        <dbReference type="ARBA" id="ARBA00023136"/>
    </source>
</evidence>
<dbReference type="PANTHER" id="PTHR44227">
    <property type="match status" value="1"/>
</dbReference>
<feature type="transmembrane region" description="Helical" evidence="17">
    <location>
        <begin position="99"/>
        <end position="120"/>
    </location>
</feature>
<feature type="transmembrane region" description="Helical" evidence="17">
    <location>
        <begin position="140"/>
        <end position="163"/>
    </location>
</feature>